<protein>
    <submittedName>
        <fullName evidence="1">Uncharacterized protein</fullName>
    </submittedName>
</protein>
<keyword evidence="2" id="KW-1185">Reference proteome</keyword>
<name>A0A291LHE0_9CAUD</name>
<organism evidence="1 2">
    <name type="scientific">Streptomyces phage Daudau</name>
    <dbReference type="NCBI Taxonomy" id="2041206"/>
    <lineage>
        <taxon>Viruses</taxon>
        <taxon>Duplodnaviria</taxon>
        <taxon>Heunggongvirae</taxon>
        <taxon>Uroviricota</taxon>
        <taxon>Caudoviricetes</taxon>
        <taxon>Arquatrovirinae</taxon>
        <taxon>Caelumvirus</taxon>
        <taxon>Caelumvirus daudau</taxon>
    </lineage>
</organism>
<evidence type="ECO:0000313" key="2">
    <source>
        <dbReference type="Proteomes" id="UP000229313"/>
    </source>
</evidence>
<dbReference type="Proteomes" id="UP000229313">
    <property type="component" value="Segment"/>
</dbReference>
<accession>A0A291LHE0</accession>
<sequence length="72" mass="8234">MADERSQAVRYVKVDIEGKFIGSDVTVYAPLEDGVEYTPDEIEDIAQDLVNQEYTWGHDVVDESEVPEDERQ</sequence>
<gene>
    <name evidence="1" type="ORF">SEA_DAUDAU_60</name>
</gene>
<proteinExistence type="predicted"/>
<reference evidence="1 2" key="1">
    <citation type="submission" date="2017-08" db="EMBL/GenBank/DDBJ databases">
        <authorList>
            <person name="Li A."/>
            <person name="King A.R."/>
            <person name="Webb M.E."/>
            <person name="Bhuiyan S."/>
            <person name="Layton S.R."/>
            <person name="Kim T."/>
            <person name="Hughes L.E."/>
            <person name="Garlena R.A."/>
            <person name="Russell D.A."/>
            <person name="Pope W.H."/>
            <person name="Jacobs-Sera D."/>
            <person name="Hendrix R.W."/>
            <person name="Hatfull G.F."/>
        </authorList>
    </citation>
    <scope>NUCLEOTIDE SEQUENCE [LARGE SCALE GENOMIC DNA]</scope>
</reference>
<evidence type="ECO:0000313" key="1">
    <source>
        <dbReference type="EMBL" id="ATI18761.1"/>
    </source>
</evidence>
<dbReference type="EMBL" id="MF766045">
    <property type="protein sequence ID" value="ATI18761.1"/>
    <property type="molecule type" value="Genomic_DNA"/>
</dbReference>